<evidence type="ECO:0000256" key="1">
    <source>
        <dbReference type="ARBA" id="ARBA00022443"/>
    </source>
</evidence>
<evidence type="ECO:0000259" key="4">
    <source>
        <dbReference type="PROSITE" id="PS50002"/>
    </source>
</evidence>
<dbReference type="EMBL" id="MCOG01000025">
    <property type="protein sequence ID" value="ORY75612.1"/>
    <property type="molecule type" value="Genomic_DNA"/>
</dbReference>
<accession>A0A1Y2EVI8</accession>
<evidence type="ECO:0000313" key="5">
    <source>
        <dbReference type="EMBL" id="ORY75612.1"/>
    </source>
</evidence>
<dbReference type="Proteomes" id="UP000193920">
    <property type="component" value="Unassembled WGS sequence"/>
</dbReference>
<feature type="compositionally biased region" description="Low complexity" evidence="3">
    <location>
        <begin position="221"/>
        <end position="251"/>
    </location>
</feature>
<feature type="region of interest" description="Disordered" evidence="3">
    <location>
        <begin position="377"/>
        <end position="397"/>
    </location>
</feature>
<dbReference type="InterPro" id="IPR001452">
    <property type="entry name" value="SH3_domain"/>
</dbReference>
<evidence type="ECO:0000256" key="2">
    <source>
        <dbReference type="PROSITE-ProRule" id="PRU00192"/>
    </source>
</evidence>
<gene>
    <name evidence="5" type="ORF">LY90DRAFT_502156</name>
</gene>
<dbReference type="STRING" id="1754190.A0A1Y2EVI8"/>
<feature type="domain" description="SH3" evidence="4">
    <location>
        <begin position="404"/>
        <end position="465"/>
    </location>
</feature>
<proteinExistence type="predicted"/>
<feature type="region of interest" description="Disordered" evidence="3">
    <location>
        <begin position="219"/>
        <end position="259"/>
    </location>
</feature>
<reference evidence="5 6" key="1">
    <citation type="submission" date="2016-08" db="EMBL/GenBank/DDBJ databases">
        <title>A Parts List for Fungal Cellulosomes Revealed by Comparative Genomics.</title>
        <authorList>
            <consortium name="DOE Joint Genome Institute"/>
            <person name="Haitjema C.H."/>
            <person name="Gilmore S.P."/>
            <person name="Henske J.K."/>
            <person name="Solomon K.V."/>
            <person name="De Groot R."/>
            <person name="Kuo A."/>
            <person name="Mondo S.J."/>
            <person name="Salamov A.A."/>
            <person name="Labutti K."/>
            <person name="Zhao Z."/>
            <person name="Chiniquy J."/>
            <person name="Barry K."/>
            <person name="Brewer H.M."/>
            <person name="Purvine S.O."/>
            <person name="Wright A.T."/>
            <person name="Boxma B."/>
            <person name="Van Alen T."/>
            <person name="Hackstein J.H."/>
            <person name="Baker S.E."/>
            <person name="Grigoriev I.V."/>
            <person name="O'Malley M.A."/>
        </authorList>
    </citation>
    <scope>NUCLEOTIDE SEQUENCE [LARGE SCALE GENOMIC DNA]</scope>
    <source>
        <strain evidence="5 6">G1</strain>
    </source>
</reference>
<dbReference type="AlphaFoldDB" id="A0A1Y2EVI8"/>
<protein>
    <recommendedName>
        <fullName evidence="4">SH3 domain-containing protein</fullName>
    </recommendedName>
</protein>
<keyword evidence="6" id="KW-1185">Reference proteome</keyword>
<dbReference type="Pfam" id="PF00018">
    <property type="entry name" value="SH3_1"/>
    <property type="match status" value="1"/>
</dbReference>
<dbReference type="InterPro" id="IPR036028">
    <property type="entry name" value="SH3-like_dom_sf"/>
</dbReference>
<comment type="caution">
    <text evidence="5">The sequence shown here is derived from an EMBL/GenBank/DDBJ whole genome shotgun (WGS) entry which is preliminary data.</text>
</comment>
<dbReference type="CDD" id="cd00174">
    <property type="entry name" value="SH3"/>
    <property type="match status" value="1"/>
</dbReference>
<sequence length="484" mass="56652">MESQNFTAEINAKYQIASKELQNLYKRSTMIEPLLQILEDIYSKEDDDAGIAPLKTSINEIKLLNSEIKTSLLNIKEKKSGPFQRIIKNKGENFDAFENRMDKLLKDLEVALIKAEQTAKVNSEKKKQQKEMAKNYANNNNYQSNYNEQPQQYSLTDNYYNNYNYNNNAAVNYNSNNYQEPVNYNYINTNTNNNDNSLDNNLSNQFAYLNVNESNIGNTENQIQTNDNTTYNNNNNNNLTLDNNQQQTNIQPPGYQESQENYNYPQDNSNQFYNTYSNPSQQYYYGTLTKNDNQQQPMGNYNQQQLMGNYNQQQNINNYNQNSNYQDMNNYNNQYQQNQQMMYNDNNQIQMQQQQMQQQMQQQQMQQQQMQQQQMQQQMTQNQVGSNEATGMEGDPALNQKGLIPPTQYFAISSFTPRQPDELAIEQGDEVIIVQTFDDGWAFGRNSRTRMVGVLPMTFLSSNNQYNNYQYSNTLPDRQSSRRV</sequence>
<dbReference type="OrthoDB" id="5595608at2759"/>
<organism evidence="5 6">
    <name type="scientific">Neocallimastix californiae</name>
    <dbReference type="NCBI Taxonomy" id="1754190"/>
    <lineage>
        <taxon>Eukaryota</taxon>
        <taxon>Fungi</taxon>
        <taxon>Fungi incertae sedis</taxon>
        <taxon>Chytridiomycota</taxon>
        <taxon>Chytridiomycota incertae sedis</taxon>
        <taxon>Neocallimastigomycetes</taxon>
        <taxon>Neocallimastigales</taxon>
        <taxon>Neocallimastigaceae</taxon>
        <taxon>Neocallimastix</taxon>
    </lineage>
</organism>
<dbReference type="SUPFAM" id="SSF50044">
    <property type="entry name" value="SH3-domain"/>
    <property type="match status" value="1"/>
</dbReference>
<evidence type="ECO:0000256" key="3">
    <source>
        <dbReference type="SAM" id="MobiDB-lite"/>
    </source>
</evidence>
<dbReference type="SMART" id="SM00326">
    <property type="entry name" value="SH3"/>
    <property type="match status" value="1"/>
</dbReference>
<dbReference type="Gene3D" id="2.30.30.40">
    <property type="entry name" value="SH3 Domains"/>
    <property type="match status" value="1"/>
</dbReference>
<keyword evidence="1 2" id="KW-0728">SH3 domain</keyword>
<evidence type="ECO:0000313" key="6">
    <source>
        <dbReference type="Proteomes" id="UP000193920"/>
    </source>
</evidence>
<dbReference type="PROSITE" id="PS50002">
    <property type="entry name" value="SH3"/>
    <property type="match status" value="1"/>
</dbReference>
<name>A0A1Y2EVI8_9FUNG</name>